<sequence length="221" mass="23843">MAGKSVSPIPVAPTGLTRRAKSFVEAHGIICVARQGIQRHRHAWIEHGIPAAEVDRAMAFQGRWGGLALPPSPFYEGGPRTLDADRPEGSASEGWWIPAGDCRYSMAYGFMIGPGGEFGIHGSRWAPLHASTDGWVESLALAAHAGRWAKTITKITGKAVDYLNLEGYEPVPEVQGLTDSWWRGKNSLIALYRGEAVGLDAPQCLEAHIYSGLDKWGLQGG</sequence>
<evidence type="ECO:0000313" key="2">
    <source>
        <dbReference type="Proteomes" id="UP001061298"/>
    </source>
</evidence>
<organism evidence="1 2">
    <name type="scientific">Streptomyces cynarae</name>
    <dbReference type="NCBI Taxonomy" id="2981134"/>
    <lineage>
        <taxon>Bacteria</taxon>
        <taxon>Bacillati</taxon>
        <taxon>Actinomycetota</taxon>
        <taxon>Actinomycetes</taxon>
        <taxon>Kitasatosporales</taxon>
        <taxon>Streptomycetaceae</taxon>
        <taxon>Streptomyces</taxon>
    </lineage>
</organism>
<geneLocation type="plasmid" evidence="1 2">
    <name>punmamed2</name>
</geneLocation>
<reference evidence="1" key="1">
    <citation type="submission" date="2022-10" db="EMBL/GenBank/DDBJ databases">
        <authorList>
            <person name="Mo P."/>
        </authorList>
    </citation>
    <scope>NUCLEOTIDE SEQUENCE</scope>
    <source>
        <strain evidence="1">HUAS 13-4</strain>
        <plasmid evidence="1">punmamed2</plasmid>
    </source>
</reference>
<evidence type="ECO:0000313" key="1">
    <source>
        <dbReference type="EMBL" id="UXY24923.1"/>
    </source>
</evidence>
<dbReference type="RefSeq" id="WP_263235166.1">
    <property type="nucleotide sequence ID" value="NZ_CP106794.1"/>
</dbReference>
<dbReference type="EMBL" id="CP106794">
    <property type="protein sequence ID" value="UXY24923.1"/>
    <property type="molecule type" value="Genomic_DNA"/>
</dbReference>
<name>A0ABY6EG87_9ACTN</name>
<keyword evidence="2" id="KW-1185">Reference proteome</keyword>
<dbReference type="Proteomes" id="UP001061298">
    <property type="component" value="Plasmid punmamed2"/>
</dbReference>
<keyword evidence="1" id="KW-0614">Plasmid</keyword>
<accession>A0ABY6EG87</accession>
<proteinExistence type="predicted"/>
<gene>
    <name evidence="1" type="ORF">N8I84_41510</name>
</gene>
<protein>
    <submittedName>
        <fullName evidence="1">Uncharacterized protein</fullName>
    </submittedName>
</protein>